<dbReference type="SMART" id="SM00472">
    <property type="entry name" value="MIR"/>
    <property type="match status" value="4"/>
</dbReference>
<comment type="subunit">
    <text evidence="20">Homotetramer. Interacts with CABP1. Interacts with BOK; regulates ITPR2 expression. Interacts with BCL2L10. Interacts with TRPC4. Interacts with CHGA and CHGB.</text>
</comment>
<keyword evidence="7 21" id="KW-0812">Transmembrane</keyword>
<comment type="function">
    <text evidence="21">Receptor for inositol 1,4,5-trisphosphate, a second messenger that mediates the release of intracellular calcium.</text>
</comment>
<feature type="region of interest" description="Disordered" evidence="23">
    <location>
        <begin position="1083"/>
        <end position="1114"/>
    </location>
</feature>
<feature type="transmembrane region" description="Helical" evidence="21">
    <location>
        <begin position="2223"/>
        <end position="2251"/>
    </location>
</feature>
<dbReference type="GeneTree" id="ENSGT00940000156039"/>
<dbReference type="InterPro" id="IPR000493">
    <property type="entry name" value="InsP3_rcpt"/>
</dbReference>
<keyword evidence="17" id="KW-0968">Cytoplasmic vesicle</keyword>
<evidence type="ECO:0000256" key="13">
    <source>
        <dbReference type="ARBA" id="ARBA00023136"/>
    </source>
</evidence>
<dbReference type="InterPro" id="IPR000699">
    <property type="entry name" value="RIH_dom"/>
</dbReference>
<name>A0A8C4VMY3_9SAUR</name>
<feature type="transmembrane region" description="Helical" evidence="21">
    <location>
        <begin position="2386"/>
        <end position="2409"/>
    </location>
</feature>
<reference evidence="25" key="2">
    <citation type="submission" date="2025-09" db="UniProtKB">
        <authorList>
            <consortium name="Ensembl"/>
        </authorList>
    </citation>
    <scope>IDENTIFICATION</scope>
</reference>
<evidence type="ECO:0000256" key="7">
    <source>
        <dbReference type="ARBA" id="ARBA00022692"/>
    </source>
</evidence>
<evidence type="ECO:0000256" key="8">
    <source>
        <dbReference type="ARBA" id="ARBA00022737"/>
    </source>
</evidence>
<dbReference type="Gene3D" id="2.80.10.50">
    <property type="match status" value="2"/>
</dbReference>
<evidence type="ECO:0000256" key="5">
    <source>
        <dbReference type="ARBA" id="ARBA00022568"/>
    </source>
</evidence>
<dbReference type="PRINTS" id="PR00779">
    <property type="entry name" value="INSP3RECEPTR"/>
</dbReference>
<keyword evidence="22" id="KW-0175">Coiled coil</keyword>
<evidence type="ECO:0000256" key="1">
    <source>
        <dbReference type="ARBA" id="ARBA00004477"/>
    </source>
</evidence>
<comment type="function">
    <text evidence="19">Inositol 1,4,5-trisphosphate-gated calcium channel that upon inositol 1,4,5-trisphosphate binding transports calcium from the endoplasmic reticulum lumen to cytoplasm. Exists in two states; a long-lived closed state where the channel is essentially 'parked' with only very rare visits to an open state and that ligands facilitate the transition from the 'parked' state into a 'drive' mode represented by periods of bursting activity.</text>
</comment>
<feature type="domain" description="MIR" evidence="24">
    <location>
        <begin position="231"/>
        <end position="287"/>
    </location>
</feature>
<dbReference type="GO" id="GO:0005220">
    <property type="term" value="F:inositol 1,4,5-trisphosphate-gated calcium channel activity"/>
    <property type="evidence" value="ECO:0007669"/>
    <property type="project" value="UniProtKB-UniRule"/>
</dbReference>
<feature type="transmembrane region" description="Helical" evidence="21">
    <location>
        <begin position="2139"/>
        <end position="2158"/>
    </location>
</feature>
<dbReference type="Pfam" id="PF08454">
    <property type="entry name" value="RIH_assoc"/>
    <property type="match status" value="1"/>
</dbReference>
<keyword evidence="10 21" id="KW-0106">Calcium</keyword>
<dbReference type="FunFam" id="2.80.10.50:FF:000002">
    <property type="entry name" value="Inositol 1,4,5-trisphosphate receptor type 2"/>
    <property type="match status" value="1"/>
</dbReference>
<keyword evidence="26" id="KW-1185">Reference proteome</keyword>
<dbReference type="InterPro" id="IPR014821">
    <property type="entry name" value="Ins145_P3_rcpt"/>
</dbReference>
<evidence type="ECO:0000256" key="21">
    <source>
        <dbReference type="RuleBase" id="RU368044"/>
    </source>
</evidence>
<feature type="coiled-coil region" evidence="22">
    <location>
        <begin position="2496"/>
        <end position="2544"/>
    </location>
</feature>
<keyword evidence="5 21" id="KW-0109">Calcium transport</keyword>
<dbReference type="Pfam" id="PF02815">
    <property type="entry name" value="MIR"/>
    <property type="match status" value="1"/>
</dbReference>
<dbReference type="FunFam" id="1.25.10.30:FF:000001">
    <property type="entry name" value="Inositol 1,4,5-trisphosphate receptor, type 2"/>
    <property type="match status" value="1"/>
</dbReference>
<dbReference type="FunFam" id="2.80.10.50:FF:000005">
    <property type="entry name" value="Inositol 1,4,5-trisphosphate receptor type 2"/>
    <property type="match status" value="1"/>
</dbReference>
<dbReference type="InterPro" id="IPR036300">
    <property type="entry name" value="MIR_dom_sf"/>
</dbReference>
<dbReference type="Gene3D" id="1.25.10.30">
    <property type="entry name" value="IP3 receptor type 1 binding core, RIH domain"/>
    <property type="match status" value="1"/>
</dbReference>
<evidence type="ECO:0000313" key="25">
    <source>
        <dbReference type="Ensembl" id="ENSGEVP00005004773.1"/>
    </source>
</evidence>
<keyword evidence="15 21" id="KW-1071">Ligand-gated ion channel</keyword>
<dbReference type="Gene3D" id="1.10.287.70">
    <property type="match status" value="1"/>
</dbReference>
<dbReference type="InterPro" id="IPR035910">
    <property type="entry name" value="RyR/IP3R_RIH_dom_sf"/>
</dbReference>
<dbReference type="InterPro" id="IPR016024">
    <property type="entry name" value="ARM-type_fold"/>
</dbReference>
<dbReference type="GO" id="GO:0051209">
    <property type="term" value="P:release of sequestered calcium ion into cytosol"/>
    <property type="evidence" value="ECO:0007669"/>
    <property type="project" value="UniProtKB-UniRule"/>
</dbReference>
<reference evidence="25" key="1">
    <citation type="submission" date="2025-08" db="UniProtKB">
        <authorList>
            <consortium name="Ensembl"/>
        </authorList>
    </citation>
    <scope>IDENTIFICATION</scope>
</reference>
<evidence type="ECO:0000256" key="16">
    <source>
        <dbReference type="ARBA" id="ARBA00023303"/>
    </source>
</evidence>
<gene>
    <name evidence="25" type="primary">ITPR2</name>
</gene>
<evidence type="ECO:0000256" key="2">
    <source>
        <dbReference type="ARBA" id="ARBA00004638"/>
    </source>
</evidence>
<dbReference type="SUPFAM" id="SSF100909">
    <property type="entry name" value="IP3 receptor type 1 binding core, domain 2"/>
    <property type="match status" value="2"/>
</dbReference>
<sequence>MSDKMSSFLYIGDIVSLYAEGSVNGFISTLGLVDDRCVVQPEAGDLANPPKKFRDCLFKVCPMNRYSAQKQYWKAKQAKQGNHTEAALLKKLQHAAEMEQKQNECENRKLLGEIVKYSNVIQLLHIKSNKYLTVNKRLPALLEKNAMRVSLDAAGNEGSWFYIQPFWKLRSEGDNVVVGDKVVLMPVNAGQPLHASNIELLDNPGCKEVNAVNCNTSWKITLFMKYSCYREDVLKGGDVVRLFHAEQEKFLTCDEYEKKQHIFLRTTLRQSATSATSSKALWEIEVVHHDPCRGGAGQWNSLFRFKHLATGNYLAAERDSDLPASKKKRQAGEKIMYTLVSVPHGNDIASLFELDATTLQRADCLVPRNSYVRLRHLCTNTWVTSTSIPIDTEEERPVMLKIGTCQTKEDKEAFAIVSVPLSEVRDLDFANDANKVLASTVKKLENGTITQNERRFVTKLLEDLIFFVADVPNNGQEVLDVLITKPNRERQKLMREQNILAQIFGILKAPFKDKGGEGSMLRLEDLGDQRYAPYKYMLRLCYRVIRHSQQDYRKNQEYIAKNFCIMQSQIGYDILAEDTITALLHNNRKLLEKHITSKEIETFVNLLRRNREPRFLDYLSDLCVSNTTAIPVTQELICKFMLSPGNLQYALFIRRLEEVWLYWIDSNKEPHGKAIRHLAQEAKEGTKADLEVLTYYRYQLNLFARMCLDRQYLAINQISTQLSVDLILRCMSDESLPYDLRASFCRLMLHMHVDRDPQESVVPVRYARLWTEIPTKITIHEYDSFTDSSRNDMKRKFALTMEFVEEYLKEVVNQPFPFGDKEKNKLTFEVVHLARNLIYFGFYSFSELLRLTRTLLAILDIVQGPMSSYFERLSKFQDGGNNVMRTIHGVGEMMTQMVLSRGSIFPISVPDIQPSLHSSKQASPDSEDVTVMDTKLKIIEILQFILSVRLDYRISYMLSIYKKEFGEDSENVDTIVPDIDEIAAQAETMFAEKNPVQLDDEGGRTFLRVLIHLIMHDYPPLLSGALQLLFKHFSQRAEVLQAFKQVQLLVSNQDVDNYKQIKADLDQLRLTVEKSELWVEKSSSYESGELGDSQAKGGEEPIEDGTKTPQIDSNKSNNYNIVKEILIRLSKLCVQNKKCRNQQQRLLKNMGAHSVVLDLLQIPYEKTDEKMNEVMNLAHTFLQNFCRGNPQNQVLLHKNLNLFLTPGLLEAETMRHAFMNNYHLCNEISERVVQHFVHCIETHGRHVEYLRFLQTIVKADGKYVKKCQDMVMTELVNGGEDVLIFYNDRASFPVLLQMMCSERDRADESGPLAYHVTLVELLAACTEGKNVYTEIKCNSLLPLDDIVRVVTHDDCIPEVKIAYVNFVNHCYVDTEVEMKEIYASNHIWKLFENFLVDMARVNRKHADTSLEKYVTEPVMNIVSGFFSSPFSDNSTSLQTHQPVFIQLLQSAFRIYNCTWPNPAQKASVESCIKTLAEVAKNRGIAIPVDLDSQVNTLFMKSHSNMVQRAAMGWRMSARSGPRFKEALGGPAWDYRNIIEKLQDVVSSLEQQFTPMMQAEFSVLVDVLHSPELLFPEGSDARIRCGAFLSKLINHTKKLMEKEEKLCIKILQTLREMLDKKDSFGNTLRKILLNRYFKGDYGSGQDSDKSGILMSDIQCLLDKEGASELVIDVIVSTKNDRIFSEAILLGIALLEGGNTQTQYSTYQQLNEQKKSEKFFKVLHDRMKIAQQEIRSTVTVNTIDLGSKKKDDDSKRIALYMNSMFSITDTIPALQSNYCRLSAAEIKVSTEEATMSPAIAIMQPILRFLQLLCENHNRELQTFLRNQNNKTNYNLVCETLQFLDCICGSTTGGLGLLGLYINEKNVVLVNQTLESLTEYCQGPCHENQSCIATHESNGIDIIIALILNDINPLGKYCMDLVLQLKNNASKLLLAIMESRHDSENAERILFNMRPRELVDVMKNAYNQALECDDDEENGDNISPKDVGHNIYILAHQVCFLSLCVRVYKREVLKAARFSDHERHIYLYLQIVRHDRTMEQIVFPVPNICEFLTRESKSRVFNTTERDEQGSKVNDFFQQTEDLYNEMKWQKKIRSKYSLFWFSRQISLWGSISFNLAVFINLAVALFYPFGDDGDEGTLSPLFSVLLWIAVAICTAMLFFFSKPVGIRPFLVSVILRSIYTIGLGPTLILLGAANLCNKIVFLVSFVGNRGTFTRGYRAVVMDMAFLYHVAYVLVCMLGLCVHEFFYSFLLFDLVYREETLLNVIKSVTRNGRSIILTAVLALILVYLFSIVGFLFLKDDFIMEVDRLKNRTPIAGIAFTSNYHHPPFFVVAVGEEEKENGIERTCDTLLMCIVTVLNQGLRNGGGVGDVLRKPSKDEPLFAARVVYDLLFYFIVIIIVLNLIFGVIIDTFADLRSEKQKKEEILKTTCFICGLERDKFDNKTVSFEEHIKSEHNMWHYLYFIVLVKVKDPTEYTGPESYVAQMIVEKNLDWFPRMRAMSLVSSEGDNEQNEIRNLQEKLESTMSLVKQLSGQLAELKEQMTEQRKNKQRLGFLGSNTPLVNHHMPPH</sequence>
<evidence type="ECO:0000256" key="18">
    <source>
        <dbReference type="ARBA" id="ARBA00036634"/>
    </source>
</evidence>
<comment type="similarity">
    <text evidence="3 21">Belongs to the InsP3 receptor family.</text>
</comment>
<organism evidence="25 26">
    <name type="scientific">Gopherus evgoodei</name>
    <name type="common">Goodes thornscrub tortoise</name>
    <dbReference type="NCBI Taxonomy" id="1825980"/>
    <lineage>
        <taxon>Eukaryota</taxon>
        <taxon>Metazoa</taxon>
        <taxon>Chordata</taxon>
        <taxon>Craniata</taxon>
        <taxon>Vertebrata</taxon>
        <taxon>Euteleostomi</taxon>
        <taxon>Archelosauria</taxon>
        <taxon>Testudinata</taxon>
        <taxon>Testudines</taxon>
        <taxon>Cryptodira</taxon>
        <taxon>Durocryptodira</taxon>
        <taxon>Testudinoidea</taxon>
        <taxon>Testudinidae</taxon>
        <taxon>Gopherus</taxon>
    </lineage>
</organism>
<evidence type="ECO:0000256" key="4">
    <source>
        <dbReference type="ARBA" id="ARBA00022448"/>
    </source>
</evidence>
<dbReference type="PANTHER" id="PTHR45816:SF3">
    <property type="entry name" value="INOSITOL 1,4,5-TRISPHOSPHATE RECEPTOR"/>
    <property type="match status" value="1"/>
</dbReference>
<dbReference type="InterPro" id="IPR015925">
    <property type="entry name" value="Ryanodine_IP3_receptor"/>
</dbReference>
<dbReference type="Pfam" id="PF00520">
    <property type="entry name" value="Ion_trans"/>
    <property type="match status" value="1"/>
</dbReference>
<evidence type="ECO:0000256" key="12">
    <source>
        <dbReference type="ARBA" id="ARBA00023065"/>
    </source>
</evidence>
<evidence type="ECO:0000256" key="17">
    <source>
        <dbReference type="ARBA" id="ARBA00023329"/>
    </source>
</evidence>
<keyword evidence="12 21" id="KW-0406">Ion transport</keyword>
<keyword evidence="16 21" id="KW-0407">Ion channel</keyword>
<evidence type="ECO:0000256" key="20">
    <source>
        <dbReference type="ARBA" id="ARBA00061937"/>
    </source>
</evidence>
<evidence type="ECO:0000256" key="14">
    <source>
        <dbReference type="ARBA" id="ARBA00023170"/>
    </source>
</evidence>
<dbReference type="Pfam" id="PF08709">
    <property type="entry name" value="Ins145_P3_rec"/>
    <property type="match status" value="1"/>
</dbReference>
<evidence type="ECO:0000313" key="26">
    <source>
        <dbReference type="Proteomes" id="UP000694390"/>
    </source>
</evidence>
<dbReference type="GO" id="GO:0070679">
    <property type="term" value="F:inositol 1,4,5 trisphosphate binding"/>
    <property type="evidence" value="ECO:0007669"/>
    <property type="project" value="UniProtKB-UniRule"/>
</dbReference>
<evidence type="ECO:0000256" key="9">
    <source>
        <dbReference type="ARBA" id="ARBA00022824"/>
    </source>
</evidence>
<comment type="subcellular location">
    <subcellularLocation>
        <location evidence="2">Cytoplasmic vesicle</location>
        <location evidence="2">Secretory vesicle membrane</location>
        <topology evidence="2">Multi-pass membrane protein</topology>
    </subcellularLocation>
    <subcellularLocation>
        <location evidence="1 21">Endoplasmic reticulum membrane</location>
        <topology evidence="1 21">Multi-pass membrane protein</topology>
    </subcellularLocation>
</comment>
<evidence type="ECO:0000256" key="15">
    <source>
        <dbReference type="ARBA" id="ARBA00023286"/>
    </source>
</evidence>
<evidence type="ECO:0000256" key="3">
    <source>
        <dbReference type="ARBA" id="ARBA00009453"/>
    </source>
</evidence>
<dbReference type="OrthoDB" id="76898at2759"/>
<keyword evidence="8" id="KW-0677">Repeat</keyword>
<feature type="transmembrane region" description="Helical" evidence="21">
    <location>
        <begin position="2272"/>
        <end position="2294"/>
    </location>
</feature>
<dbReference type="Ensembl" id="ENSGEVT00005004974.1">
    <property type="protein sequence ID" value="ENSGEVP00005004773.1"/>
    <property type="gene ID" value="ENSGEVG00005002806.1"/>
</dbReference>
<evidence type="ECO:0000256" key="23">
    <source>
        <dbReference type="SAM" id="MobiDB-lite"/>
    </source>
</evidence>
<keyword evidence="4 21" id="KW-0813">Transport</keyword>
<dbReference type="GO" id="GO:0030658">
    <property type="term" value="C:transport vesicle membrane"/>
    <property type="evidence" value="ECO:0007669"/>
    <property type="project" value="UniProtKB-SubCell"/>
</dbReference>
<dbReference type="SUPFAM" id="SSF48371">
    <property type="entry name" value="ARM repeat"/>
    <property type="match status" value="1"/>
</dbReference>
<dbReference type="InterPro" id="IPR016093">
    <property type="entry name" value="MIR_motif"/>
</dbReference>
<feature type="domain" description="MIR" evidence="24">
    <location>
        <begin position="294"/>
        <end position="357"/>
    </location>
</feature>
<accession>A0A8C4VMY3</accession>
<feature type="domain" description="MIR" evidence="24">
    <location>
        <begin position="112"/>
        <end position="166"/>
    </location>
</feature>
<evidence type="ECO:0000256" key="22">
    <source>
        <dbReference type="SAM" id="Coils"/>
    </source>
</evidence>
<evidence type="ECO:0000256" key="19">
    <source>
        <dbReference type="ARBA" id="ARBA00059076"/>
    </source>
</evidence>
<evidence type="ECO:0000256" key="11">
    <source>
        <dbReference type="ARBA" id="ARBA00022989"/>
    </source>
</evidence>
<evidence type="ECO:0000256" key="10">
    <source>
        <dbReference type="ARBA" id="ARBA00022837"/>
    </source>
</evidence>
<keyword evidence="11 21" id="KW-1133">Transmembrane helix</keyword>
<dbReference type="Proteomes" id="UP000694390">
    <property type="component" value="Unassembled WGS sequence"/>
</dbReference>
<comment type="domain">
    <text evidence="21">The receptor contains a calcium channel in its C-terminal extremity. Its large N-terminal cytoplasmic region has the ligand-binding site in the N-terminus and modulatory sites in the middle portion immediately upstream of the channel region.</text>
</comment>
<keyword evidence="13 21" id="KW-0472">Membrane</keyword>
<keyword evidence="9 21" id="KW-0256">Endoplasmic reticulum</keyword>
<comment type="catalytic activity">
    <reaction evidence="18">
        <text>Ca(2+)(in) = Ca(2+)(out)</text>
        <dbReference type="Rhea" id="RHEA:29671"/>
        <dbReference type="ChEBI" id="CHEBI:29108"/>
    </reaction>
</comment>
<dbReference type="GO" id="GO:0005789">
    <property type="term" value="C:endoplasmic reticulum membrane"/>
    <property type="evidence" value="ECO:0007669"/>
    <property type="project" value="UniProtKB-SubCell"/>
</dbReference>
<keyword evidence="14 21" id="KW-0675">Receptor</keyword>
<dbReference type="SUPFAM" id="SSF82109">
    <property type="entry name" value="MIR domain"/>
    <property type="match status" value="2"/>
</dbReference>
<dbReference type="InterPro" id="IPR013662">
    <property type="entry name" value="RIH_assoc-dom"/>
</dbReference>
<dbReference type="PANTHER" id="PTHR45816">
    <property type="entry name" value="MIR DOMAIN-CONTAINING PROTEIN"/>
    <property type="match status" value="1"/>
</dbReference>
<dbReference type="PROSITE" id="PS50919">
    <property type="entry name" value="MIR"/>
    <property type="match status" value="3"/>
</dbReference>
<proteinExistence type="inferred from homology"/>
<keyword evidence="6 21" id="KW-0107">Calcium channel</keyword>
<evidence type="ECO:0000256" key="6">
    <source>
        <dbReference type="ARBA" id="ARBA00022673"/>
    </source>
</evidence>
<protein>
    <recommendedName>
        <fullName evidence="21">Inositol 1,4,5-trisphosphate receptor</fullName>
    </recommendedName>
</protein>
<dbReference type="Pfam" id="PF01365">
    <property type="entry name" value="RYDR_ITPR"/>
    <property type="match status" value="2"/>
</dbReference>
<feature type="transmembrane region" description="Helical" evidence="21">
    <location>
        <begin position="2179"/>
        <end position="2203"/>
    </location>
</feature>
<evidence type="ECO:0000259" key="24">
    <source>
        <dbReference type="PROSITE" id="PS50919"/>
    </source>
</evidence>
<dbReference type="InterPro" id="IPR005821">
    <property type="entry name" value="Ion_trans_dom"/>
</dbReference>
<feature type="transmembrane region" description="Helical" evidence="21">
    <location>
        <begin position="2103"/>
        <end position="2127"/>
    </location>
</feature>